<organism evidence="1 2">
    <name type="scientific">Zobellia galactanivorans (strain DSM 12802 / CCUG 47099 / CIP 106680 / NCIMB 13871 / Dsij)</name>
    <dbReference type="NCBI Taxonomy" id="63186"/>
    <lineage>
        <taxon>Bacteria</taxon>
        <taxon>Pseudomonadati</taxon>
        <taxon>Bacteroidota</taxon>
        <taxon>Flavobacteriia</taxon>
        <taxon>Flavobacteriales</taxon>
        <taxon>Flavobacteriaceae</taxon>
        <taxon>Zobellia</taxon>
    </lineage>
</organism>
<sequence length="30" mass="3569">MLHFGAIIFLSYKKAEDFYLFLSTFAKTHE</sequence>
<protein>
    <submittedName>
        <fullName evidence="1">Uncharacterized protein</fullName>
    </submittedName>
</protein>
<dbReference type="Proteomes" id="UP000008898">
    <property type="component" value="Chromosome"/>
</dbReference>
<accession>G0LBN2</accession>
<keyword evidence="2" id="KW-1185">Reference proteome</keyword>
<gene>
    <name evidence="1" type="ordered locus">zobellia_2153</name>
</gene>
<proteinExistence type="predicted"/>
<dbReference type="EMBL" id="FP476056">
    <property type="protein sequence ID" value="CAZ96310.1"/>
    <property type="molecule type" value="Genomic_DNA"/>
</dbReference>
<evidence type="ECO:0000313" key="2">
    <source>
        <dbReference type="Proteomes" id="UP000008898"/>
    </source>
</evidence>
<reference evidence="2" key="1">
    <citation type="submission" date="2009-07" db="EMBL/GenBank/DDBJ databases">
        <title>Complete genome sequence of Zobellia galactanivorans Dsij.</title>
        <authorList>
            <consortium name="Genoscope - CEA"/>
        </authorList>
    </citation>
    <scope>NUCLEOTIDE SEQUENCE [LARGE SCALE GENOMIC DNA]</scope>
    <source>
        <strain evidence="2">DSM 12802 / CCUG 47099 / CIP 106680 / NCIMB 13871 / Dsij</strain>
    </source>
</reference>
<dbReference type="HOGENOM" id="CLU_3406230_0_0_10"/>
<dbReference type="KEGG" id="zga:ZOBELLIA_2153"/>
<evidence type="ECO:0000313" key="1">
    <source>
        <dbReference type="EMBL" id="CAZ96310.1"/>
    </source>
</evidence>
<reference evidence="1 2" key="2">
    <citation type="journal article" date="2012" name="Environ. Microbiol.">
        <title>Characterization of the first alginolytic operons in a marine bacterium: from their emergence in marine Flavobacteriia to their independent transfers to marine Proteobacteria and human gut Bacteroides.</title>
        <authorList>
            <person name="Thomas F."/>
            <person name="Barbeyron T."/>
            <person name="Tonon T."/>
            <person name="Genicot S."/>
            <person name="Czjzek M."/>
            <person name="Michel G."/>
        </authorList>
    </citation>
    <scope>NUCLEOTIDE SEQUENCE [LARGE SCALE GENOMIC DNA]</scope>
    <source>
        <strain evidence="2">DSM 12802 / CCUG 47099 / CIP 106680 / NCIMB 13871 / Dsij</strain>
    </source>
</reference>
<name>G0LBN2_ZOBGA</name>
<dbReference type="AlphaFoldDB" id="G0LBN2"/>